<dbReference type="EMBL" id="PEVA01000119">
    <property type="protein sequence ID" value="PIV08437.1"/>
    <property type="molecule type" value="Genomic_DNA"/>
</dbReference>
<dbReference type="Gene3D" id="2.10.260.10">
    <property type="match status" value="1"/>
</dbReference>
<evidence type="ECO:0000313" key="1">
    <source>
        <dbReference type="EMBL" id="PIV08437.1"/>
    </source>
</evidence>
<evidence type="ECO:0008006" key="3">
    <source>
        <dbReference type="Google" id="ProtNLM"/>
    </source>
</evidence>
<dbReference type="AlphaFoldDB" id="A0A2M7BSJ8"/>
<proteinExistence type="predicted"/>
<name>A0A2M7BSJ8_9BACT</name>
<evidence type="ECO:0000313" key="2">
    <source>
        <dbReference type="Proteomes" id="UP000230119"/>
    </source>
</evidence>
<organism evidence="1 2">
    <name type="scientific">Candidatus Roizmanbacteria bacterium CG03_land_8_20_14_0_80_39_12</name>
    <dbReference type="NCBI Taxonomy" id="1974847"/>
    <lineage>
        <taxon>Bacteria</taxon>
        <taxon>Candidatus Roizmaniibacteriota</taxon>
    </lineage>
</organism>
<sequence>MKKQKIIKVGNSYGLLLSKDTLDQMQLKEGDELYTSIHPEIGTMILKSPQALYMTDKKKSVKKWLNEFVKDNNDLLTELSHTQ</sequence>
<comment type="caution">
    <text evidence="1">The sequence shown here is derived from an EMBL/GenBank/DDBJ whole genome shotgun (WGS) entry which is preliminary data.</text>
</comment>
<accession>A0A2M7BSJ8</accession>
<dbReference type="InterPro" id="IPR037914">
    <property type="entry name" value="SpoVT-AbrB_sf"/>
</dbReference>
<gene>
    <name evidence="1" type="ORF">COS52_02725</name>
</gene>
<dbReference type="SUPFAM" id="SSF89447">
    <property type="entry name" value="AbrB/MazE/MraZ-like"/>
    <property type="match status" value="1"/>
</dbReference>
<dbReference type="Proteomes" id="UP000230119">
    <property type="component" value="Unassembled WGS sequence"/>
</dbReference>
<protein>
    <recommendedName>
        <fullName evidence="3">SpoVT-AbrB domain-containing protein</fullName>
    </recommendedName>
</protein>
<reference evidence="2" key="1">
    <citation type="submission" date="2017-09" db="EMBL/GenBank/DDBJ databases">
        <title>Depth-based differentiation of microbial function through sediment-hosted aquifers and enrichment of novel symbionts in the deep terrestrial subsurface.</title>
        <authorList>
            <person name="Probst A.J."/>
            <person name="Ladd B."/>
            <person name="Jarett J.K."/>
            <person name="Geller-Mcgrath D.E."/>
            <person name="Sieber C.M.K."/>
            <person name="Emerson J.B."/>
            <person name="Anantharaman K."/>
            <person name="Thomas B.C."/>
            <person name="Malmstrom R."/>
            <person name="Stieglmeier M."/>
            <person name="Klingl A."/>
            <person name="Woyke T."/>
            <person name="Ryan C.M."/>
            <person name="Banfield J.F."/>
        </authorList>
    </citation>
    <scope>NUCLEOTIDE SEQUENCE [LARGE SCALE GENOMIC DNA]</scope>
</reference>